<protein>
    <recommendedName>
        <fullName evidence="4">Pilus assembly protein</fullName>
    </recommendedName>
</protein>
<evidence type="ECO:0000313" key="3">
    <source>
        <dbReference type="Proteomes" id="UP001595882"/>
    </source>
</evidence>
<feature type="transmembrane region" description="Helical" evidence="1">
    <location>
        <begin position="21"/>
        <end position="43"/>
    </location>
</feature>
<keyword evidence="1" id="KW-1133">Transmembrane helix</keyword>
<accession>A0ABV8WVL8</accession>
<sequence length="126" mass="14406">MKPKQYIKDEKGSINIEFMGLLPFIIIIFVVFVQVLISGYSILLAQKAVHESAKVYSITGSETEARDVMDKFTSTSLLSYSDFQVKNEGDNYFTVNFTGKHGIFVGPSSWRDLFELPHYTYSRMIE</sequence>
<comment type="caution">
    <text evidence="2">The sequence shown here is derived from an EMBL/GenBank/DDBJ whole genome shotgun (WGS) entry which is preliminary data.</text>
</comment>
<dbReference type="RefSeq" id="WP_390251333.1">
    <property type="nucleotide sequence ID" value="NZ_JBHSDT010000004.1"/>
</dbReference>
<proteinExistence type="predicted"/>
<dbReference type="EMBL" id="JBHSDT010000004">
    <property type="protein sequence ID" value="MFC4403108.1"/>
    <property type="molecule type" value="Genomic_DNA"/>
</dbReference>
<evidence type="ECO:0000256" key="1">
    <source>
        <dbReference type="SAM" id="Phobius"/>
    </source>
</evidence>
<name>A0ABV8WVL8_9BACI</name>
<keyword evidence="1" id="KW-0472">Membrane</keyword>
<organism evidence="2 3">
    <name type="scientific">Gracilibacillus xinjiangensis</name>
    <dbReference type="NCBI Taxonomy" id="1193282"/>
    <lineage>
        <taxon>Bacteria</taxon>
        <taxon>Bacillati</taxon>
        <taxon>Bacillota</taxon>
        <taxon>Bacilli</taxon>
        <taxon>Bacillales</taxon>
        <taxon>Bacillaceae</taxon>
        <taxon>Gracilibacillus</taxon>
    </lineage>
</organism>
<reference evidence="3" key="1">
    <citation type="journal article" date="2019" name="Int. J. Syst. Evol. Microbiol.">
        <title>The Global Catalogue of Microorganisms (GCM) 10K type strain sequencing project: providing services to taxonomists for standard genome sequencing and annotation.</title>
        <authorList>
            <consortium name="The Broad Institute Genomics Platform"/>
            <consortium name="The Broad Institute Genome Sequencing Center for Infectious Disease"/>
            <person name="Wu L."/>
            <person name="Ma J."/>
        </authorList>
    </citation>
    <scope>NUCLEOTIDE SEQUENCE [LARGE SCALE GENOMIC DNA]</scope>
    <source>
        <strain evidence="3">CCUG 37865</strain>
    </source>
</reference>
<evidence type="ECO:0008006" key="4">
    <source>
        <dbReference type="Google" id="ProtNLM"/>
    </source>
</evidence>
<evidence type="ECO:0000313" key="2">
    <source>
        <dbReference type="EMBL" id="MFC4403108.1"/>
    </source>
</evidence>
<gene>
    <name evidence="2" type="ORF">ACFOY7_08470</name>
</gene>
<keyword evidence="1" id="KW-0812">Transmembrane</keyword>
<dbReference type="Proteomes" id="UP001595882">
    <property type="component" value="Unassembled WGS sequence"/>
</dbReference>
<keyword evidence="3" id="KW-1185">Reference proteome</keyword>